<proteinExistence type="predicted"/>
<organism evidence="1 2">
    <name type="scientific">Archangium lansingense</name>
    <dbReference type="NCBI Taxonomy" id="2995310"/>
    <lineage>
        <taxon>Bacteria</taxon>
        <taxon>Pseudomonadati</taxon>
        <taxon>Myxococcota</taxon>
        <taxon>Myxococcia</taxon>
        <taxon>Myxococcales</taxon>
        <taxon>Cystobacterineae</taxon>
        <taxon>Archangiaceae</taxon>
        <taxon>Archangium</taxon>
    </lineage>
</organism>
<dbReference type="EMBL" id="JAPNKA010000001">
    <property type="protein sequence ID" value="MCY1080575.1"/>
    <property type="molecule type" value="Genomic_DNA"/>
</dbReference>
<comment type="caution">
    <text evidence="1">The sequence shown here is derived from an EMBL/GenBank/DDBJ whole genome shotgun (WGS) entry which is preliminary data.</text>
</comment>
<dbReference type="RefSeq" id="WP_267539231.1">
    <property type="nucleotide sequence ID" value="NZ_JAPNKA010000001.1"/>
</dbReference>
<gene>
    <name evidence="1" type="ORF">OV287_39645</name>
</gene>
<accession>A0ABT4AG08</accession>
<keyword evidence="2" id="KW-1185">Reference proteome</keyword>
<dbReference type="PROSITE" id="PS51257">
    <property type="entry name" value="PROKAR_LIPOPROTEIN"/>
    <property type="match status" value="1"/>
</dbReference>
<dbReference type="Proteomes" id="UP001207654">
    <property type="component" value="Unassembled WGS sequence"/>
</dbReference>
<protein>
    <recommendedName>
        <fullName evidence="3">Lipoprotein</fullName>
    </recommendedName>
</protein>
<sequence>MRDYSFLRPLILLALVAGTACTDGGKKTPGDADSTAANTLATFPCAHFEDLQAFLPEKLEGLERSQEAGSTGRYGDVSVSEAERSFTHGEDREVKVRIVDTSLGKKLGQAIRAAAEEGRSRATNDPTAPIFWKDKEAVGFVRYDASTGQAEASLLVGNRYVVAVSSRGFPGTVEVRRVARDIDLEGLAQLHQAPGGTDRQ</sequence>
<evidence type="ECO:0008006" key="3">
    <source>
        <dbReference type="Google" id="ProtNLM"/>
    </source>
</evidence>
<evidence type="ECO:0000313" key="1">
    <source>
        <dbReference type="EMBL" id="MCY1080575.1"/>
    </source>
</evidence>
<name>A0ABT4AG08_9BACT</name>
<reference evidence="1 2" key="1">
    <citation type="submission" date="2022-11" db="EMBL/GenBank/DDBJ databases">
        <title>Minimal conservation of predation-associated metabolite biosynthetic gene clusters underscores biosynthetic potential of Myxococcota including descriptions for ten novel species: Archangium lansinium sp. nov., Myxococcus landrumus sp. nov., Nannocystis bai.</title>
        <authorList>
            <person name="Ahearne A."/>
            <person name="Stevens C."/>
            <person name="Phillips K."/>
        </authorList>
    </citation>
    <scope>NUCLEOTIDE SEQUENCE [LARGE SCALE GENOMIC DNA]</scope>
    <source>
        <strain evidence="1 2">MIWBW</strain>
    </source>
</reference>
<evidence type="ECO:0000313" key="2">
    <source>
        <dbReference type="Proteomes" id="UP001207654"/>
    </source>
</evidence>